<name>A0A210Q7L5_MIZYE</name>
<protein>
    <submittedName>
        <fullName evidence="2">Uncharacterized protein</fullName>
    </submittedName>
</protein>
<dbReference type="EMBL" id="NEDP02004694">
    <property type="protein sequence ID" value="OWF44732.1"/>
    <property type="molecule type" value="Genomic_DNA"/>
</dbReference>
<feature type="region of interest" description="Disordered" evidence="1">
    <location>
        <begin position="389"/>
        <end position="408"/>
    </location>
</feature>
<evidence type="ECO:0000313" key="2">
    <source>
        <dbReference type="EMBL" id="OWF44732.1"/>
    </source>
</evidence>
<accession>A0A210Q7L5</accession>
<dbReference type="SUPFAM" id="SSF57924">
    <property type="entry name" value="Inhibitor of apoptosis (IAP) repeat"/>
    <property type="match status" value="1"/>
</dbReference>
<gene>
    <name evidence="2" type="ORF">KP79_PYT06894</name>
</gene>
<comment type="caution">
    <text evidence="2">The sequence shown here is derived from an EMBL/GenBank/DDBJ whole genome shotgun (WGS) entry which is preliminary data.</text>
</comment>
<dbReference type="AlphaFoldDB" id="A0A210Q7L5"/>
<keyword evidence="3" id="KW-1185">Reference proteome</keyword>
<evidence type="ECO:0000313" key="3">
    <source>
        <dbReference type="Proteomes" id="UP000242188"/>
    </source>
</evidence>
<reference evidence="2 3" key="1">
    <citation type="journal article" date="2017" name="Nat. Ecol. Evol.">
        <title>Scallop genome provides insights into evolution of bilaterian karyotype and development.</title>
        <authorList>
            <person name="Wang S."/>
            <person name="Zhang J."/>
            <person name="Jiao W."/>
            <person name="Li J."/>
            <person name="Xun X."/>
            <person name="Sun Y."/>
            <person name="Guo X."/>
            <person name="Huan P."/>
            <person name="Dong B."/>
            <person name="Zhang L."/>
            <person name="Hu X."/>
            <person name="Sun X."/>
            <person name="Wang J."/>
            <person name="Zhao C."/>
            <person name="Wang Y."/>
            <person name="Wang D."/>
            <person name="Huang X."/>
            <person name="Wang R."/>
            <person name="Lv J."/>
            <person name="Li Y."/>
            <person name="Zhang Z."/>
            <person name="Liu B."/>
            <person name="Lu W."/>
            <person name="Hui Y."/>
            <person name="Liang J."/>
            <person name="Zhou Z."/>
            <person name="Hou R."/>
            <person name="Li X."/>
            <person name="Liu Y."/>
            <person name="Li H."/>
            <person name="Ning X."/>
            <person name="Lin Y."/>
            <person name="Zhao L."/>
            <person name="Xing Q."/>
            <person name="Dou J."/>
            <person name="Li Y."/>
            <person name="Mao J."/>
            <person name="Guo H."/>
            <person name="Dou H."/>
            <person name="Li T."/>
            <person name="Mu C."/>
            <person name="Jiang W."/>
            <person name="Fu Q."/>
            <person name="Fu X."/>
            <person name="Miao Y."/>
            <person name="Liu J."/>
            <person name="Yu Q."/>
            <person name="Li R."/>
            <person name="Liao H."/>
            <person name="Li X."/>
            <person name="Kong Y."/>
            <person name="Jiang Z."/>
            <person name="Chourrout D."/>
            <person name="Li R."/>
            <person name="Bao Z."/>
        </authorList>
    </citation>
    <scope>NUCLEOTIDE SEQUENCE [LARGE SCALE GENOMIC DNA]</scope>
    <source>
        <strain evidence="2 3">PY_sf001</strain>
    </source>
</reference>
<feature type="compositionally biased region" description="Polar residues" evidence="1">
    <location>
        <begin position="389"/>
        <end position="402"/>
    </location>
</feature>
<organism evidence="2 3">
    <name type="scientific">Mizuhopecten yessoensis</name>
    <name type="common">Japanese scallop</name>
    <name type="synonym">Patinopecten yessoensis</name>
    <dbReference type="NCBI Taxonomy" id="6573"/>
    <lineage>
        <taxon>Eukaryota</taxon>
        <taxon>Metazoa</taxon>
        <taxon>Spiralia</taxon>
        <taxon>Lophotrochozoa</taxon>
        <taxon>Mollusca</taxon>
        <taxon>Bivalvia</taxon>
        <taxon>Autobranchia</taxon>
        <taxon>Pteriomorphia</taxon>
        <taxon>Pectinida</taxon>
        <taxon>Pectinoidea</taxon>
        <taxon>Pectinidae</taxon>
        <taxon>Mizuhopecten</taxon>
    </lineage>
</organism>
<evidence type="ECO:0000256" key="1">
    <source>
        <dbReference type="SAM" id="MobiDB-lite"/>
    </source>
</evidence>
<dbReference type="Proteomes" id="UP000242188">
    <property type="component" value="Unassembled WGS sequence"/>
</dbReference>
<sequence>MQCFISVVGSLYETSLLNNKRPRQFPYIMPSVRGDKSLGGILGILEVEIPLARPKCNARSNTGVASSQNNNVRIHCEDEIVNSECRTRTQNDDTFLISVKIFMSRTQSFGNVGFYLPFDMSIENMHIKTVRVRVVSCKIGEPTETFHGTFRMLRADIAAKLLALPENKRLTSTTIDLKDNIHSATFFSKLKNIYHSQGNEDQVPELEKQTVFEQTNVQVVIQLISVFLTDLRGEGHFPPSPSAGHTHFILPNTRPLALLSDVVDTTKTSIMRLLSFVYTASNVIYPEIARTGFYLIGNTGIVTCTKCECMPRVDVFQQMEQSEFDQMHNFGCCHRKSSEDQLRYLSHNNSRLDIPDVLDGGFLYSFRRMHASSSVSSCQLDAAQSQIGNTTEHNCPNNTTAGHSDRKPRNNVVTIVKKTHAFCRVSSFSGCSFDADTFMHDLTWTYVQPSSSEMPHYPVWSAFKLPSKRSDTFRGSTIAKGLKGKLVENGFFCQRNLIRTFCCDTPYIIGVDKDPAIVHARSSCPRAITQE</sequence>
<proteinExistence type="predicted"/>